<evidence type="ECO:0000256" key="1">
    <source>
        <dbReference type="ARBA" id="ARBA00004613"/>
    </source>
</evidence>
<feature type="non-terminal residue" evidence="7">
    <location>
        <position position="583"/>
    </location>
</feature>
<gene>
    <name evidence="7" type="ORF">FKG94_28530</name>
</gene>
<evidence type="ECO:0000313" key="8">
    <source>
        <dbReference type="Proteomes" id="UP000319732"/>
    </source>
</evidence>
<evidence type="ECO:0000259" key="6">
    <source>
        <dbReference type="Pfam" id="PF13360"/>
    </source>
</evidence>
<dbReference type="SUPFAM" id="SSF101898">
    <property type="entry name" value="NHL repeat"/>
    <property type="match status" value="1"/>
</dbReference>
<dbReference type="InterPro" id="IPR028974">
    <property type="entry name" value="TSP_type-3_rpt"/>
</dbReference>
<dbReference type="Gene3D" id="2.80.10.50">
    <property type="match status" value="1"/>
</dbReference>
<reference evidence="7 8" key="1">
    <citation type="submission" date="2019-06" db="EMBL/GenBank/DDBJ databases">
        <title>Whole genome sequence for Cellvibrionaceae sp. R142.</title>
        <authorList>
            <person name="Wang G."/>
        </authorList>
    </citation>
    <scope>NUCLEOTIDE SEQUENCE [LARGE SCALE GENOMIC DNA]</scope>
    <source>
        <strain evidence="7 8">R142</strain>
    </source>
</reference>
<accession>A0A545SKU6</accession>
<keyword evidence="4" id="KW-0106">Calcium</keyword>
<dbReference type="Gene3D" id="4.10.1080.10">
    <property type="entry name" value="TSP type-3 repeat"/>
    <property type="match status" value="1"/>
</dbReference>
<dbReference type="PANTHER" id="PTHR34512:SF30">
    <property type="entry name" value="OUTER MEMBRANE PROTEIN ASSEMBLY FACTOR BAMB"/>
    <property type="match status" value="1"/>
</dbReference>
<proteinExistence type="predicted"/>
<dbReference type="AlphaFoldDB" id="A0A545SKU6"/>
<evidence type="ECO:0000256" key="4">
    <source>
        <dbReference type="ARBA" id="ARBA00022837"/>
    </source>
</evidence>
<sequence length="583" mass="61292">SEITYGFDPLSASDGLLDLDSDGYSNWQEVAAGTDPESAQSYPGNGTLLWELPTFDNAFKRPAVDVNGDIYFGSEDGSLYALDRVGNLKWVYSLGGDIESIPAVAEDGTIYFSGIGSAADSRTQLYALNSDGSLQWVSGGEFAPGSPAIGADGTVYVGAVAGNLYALNPDSSLKWTATTGRISADVKPLIAADGTIYISDNEGLFYAFDSDGRLKWSRLLTGGKSIAVGKDGTVFLGGSSLFGSSLYAVSPAGTVKWSSDFGDGFRSSIALGEDGTVYIGDSQKLYAISAQGILMWSYDPGPYGIPPSPVIGADGNIYISAKGTHALSPEGALLWSIGEGESSPIIGSDGTLYMGDYRTFSAVITGSGGLARTPWPVGGHDIYGSGDQCRSKSGYYSRTQDTDGDGAIDCWEFVYGLDPLNPNDGILDPDGDGLSNFEEILALTDNLKADTDGDGLSDGDEINIHNTGPTEKDSDHDGLNDGYEIAQGLDPLVGGEVLLDSDGDGFSDRQELQTGFDAIDPLSTPSAGMLQWVSVTDRRIRYSAPAIDEDGNIYIGTDNASLYRVYPDGRVKWSFKAGGGIDS</sequence>
<feature type="domain" description="Pyrrolo-quinoline quinone repeat" evidence="6">
    <location>
        <begin position="146"/>
        <end position="233"/>
    </location>
</feature>
<dbReference type="Pfam" id="PF13360">
    <property type="entry name" value="PQQ_2"/>
    <property type="match status" value="3"/>
</dbReference>
<dbReference type="PROSITE" id="PS00018">
    <property type="entry name" value="EF_HAND_1"/>
    <property type="match status" value="1"/>
</dbReference>
<name>A0A545SKU6_9GAMM</name>
<evidence type="ECO:0000256" key="5">
    <source>
        <dbReference type="SAM" id="MobiDB-lite"/>
    </source>
</evidence>
<dbReference type="EMBL" id="VHSG01000073">
    <property type="protein sequence ID" value="TQV65581.1"/>
    <property type="molecule type" value="Genomic_DNA"/>
</dbReference>
<evidence type="ECO:0000313" key="7">
    <source>
        <dbReference type="EMBL" id="TQV65581.1"/>
    </source>
</evidence>
<feature type="domain" description="Pyrrolo-quinoline quinone repeat" evidence="6">
    <location>
        <begin position="244"/>
        <end position="344"/>
    </location>
</feature>
<comment type="caution">
    <text evidence="7">The sequence shown here is derived from an EMBL/GenBank/DDBJ whole genome shotgun (WGS) entry which is preliminary data.</text>
</comment>
<dbReference type="SMART" id="SM00564">
    <property type="entry name" value="PQQ"/>
    <property type="match status" value="8"/>
</dbReference>
<dbReference type="SUPFAM" id="SSF103647">
    <property type="entry name" value="TSP type-3 repeat"/>
    <property type="match status" value="1"/>
</dbReference>
<dbReference type="Gene3D" id="2.40.128.630">
    <property type="match status" value="2"/>
</dbReference>
<evidence type="ECO:0000256" key="3">
    <source>
        <dbReference type="ARBA" id="ARBA00022729"/>
    </source>
</evidence>
<feature type="non-terminal residue" evidence="7">
    <location>
        <position position="1"/>
    </location>
</feature>
<dbReference type="InterPro" id="IPR002372">
    <property type="entry name" value="PQQ_rpt_dom"/>
</dbReference>
<dbReference type="PANTHER" id="PTHR34512">
    <property type="entry name" value="CELL SURFACE PROTEIN"/>
    <property type="match status" value="1"/>
</dbReference>
<keyword evidence="8" id="KW-1185">Reference proteome</keyword>
<feature type="region of interest" description="Disordered" evidence="5">
    <location>
        <begin position="458"/>
        <end position="477"/>
    </location>
</feature>
<dbReference type="InterPro" id="IPR059100">
    <property type="entry name" value="TSP3_bac"/>
</dbReference>
<dbReference type="InterPro" id="IPR018391">
    <property type="entry name" value="PQQ_b-propeller_rpt"/>
</dbReference>
<dbReference type="OrthoDB" id="9794322at2"/>
<feature type="domain" description="Pyrrolo-quinoline quinone repeat" evidence="6">
    <location>
        <begin position="44"/>
        <end position="137"/>
    </location>
</feature>
<organism evidence="7 8">
    <name type="scientific">Exilibacterium tricleocarpae</name>
    <dbReference type="NCBI Taxonomy" id="2591008"/>
    <lineage>
        <taxon>Bacteria</taxon>
        <taxon>Pseudomonadati</taxon>
        <taxon>Pseudomonadota</taxon>
        <taxon>Gammaproteobacteria</taxon>
        <taxon>Cellvibrionales</taxon>
        <taxon>Cellvibrionaceae</taxon>
        <taxon>Exilibacterium</taxon>
    </lineage>
</organism>
<keyword evidence="2" id="KW-0964">Secreted</keyword>
<dbReference type="Pfam" id="PF18884">
    <property type="entry name" value="TSP3_bac"/>
    <property type="match status" value="5"/>
</dbReference>
<evidence type="ECO:0000256" key="2">
    <source>
        <dbReference type="ARBA" id="ARBA00022525"/>
    </source>
</evidence>
<protein>
    <submittedName>
        <fullName evidence="7">PQQ-like beta-propeller repeat protein</fullName>
    </submittedName>
</protein>
<dbReference type="GO" id="GO:0005509">
    <property type="term" value="F:calcium ion binding"/>
    <property type="evidence" value="ECO:0007669"/>
    <property type="project" value="InterPro"/>
</dbReference>
<dbReference type="InterPro" id="IPR018247">
    <property type="entry name" value="EF_Hand_1_Ca_BS"/>
</dbReference>
<dbReference type="Proteomes" id="UP000319732">
    <property type="component" value="Unassembled WGS sequence"/>
</dbReference>
<dbReference type="RefSeq" id="WP_142930353.1">
    <property type="nucleotide sequence ID" value="NZ_ML660148.1"/>
</dbReference>
<keyword evidence="3" id="KW-0732">Signal</keyword>
<dbReference type="SUPFAM" id="SSF63829">
    <property type="entry name" value="Calcium-dependent phosphotriesterase"/>
    <property type="match status" value="1"/>
</dbReference>
<comment type="subcellular location">
    <subcellularLocation>
        <location evidence="1">Secreted</location>
    </subcellularLocation>
</comment>